<dbReference type="NCBIfam" id="TIGR04123">
    <property type="entry name" value="P_estr_lig_assc"/>
    <property type="match status" value="1"/>
</dbReference>
<keyword evidence="2" id="KW-0255">Endonuclease</keyword>
<evidence type="ECO:0000313" key="2">
    <source>
        <dbReference type="EMBL" id="QGM96578.1"/>
    </source>
</evidence>
<dbReference type="InterPro" id="IPR029052">
    <property type="entry name" value="Metallo-depent_PP-like"/>
</dbReference>
<protein>
    <submittedName>
        <fullName evidence="2">Ligase-associated DNA damage response endonuclease PdeM</fullName>
        <ecNumber evidence="2">3.1.-.-</ecNumber>
    </submittedName>
</protein>
<sequence>MTARAYDYRGLTLLPDRAVWQGETRTLWIADLHLGKAASFRALGQPAPRGTTRENLARLGALIDKHAARRLVVLGDFFHARAGRTAALLAQLRDWRESRELLECVVIRGNHDLHAGDASADCGFVSVDEPFALGSVEGWHHIEGGDEKASGPLLLSGHLHPVARLSGPGRDSLRLPCFCLGGRRAVLPSFGEFTGGHPVDANAWDEVVVTTGECLYPVGASLRA</sequence>
<dbReference type="Pfam" id="PF00149">
    <property type="entry name" value="Metallophos"/>
    <property type="match status" value="1"/>
</dbReference>
<gene>
    <name evidence="2" type="primary">pdeM</name>
    <name evidence="2" type="ORF">F7D14_03150</name>
</gene>
<organism evidence="2 3">
    <name type="scientific">Methylocystis parvus</name>
    <dbReference type="NCBI Taxonomy" id="134"/>
    <lineage>
        <taxon>Bacteria</taxon>
        <taxon>Pseudomonadati</taxon>
        <taxon>Pseudomonadota</taxon>
        <taxon>Alphaproteobacteria</taxon>
        <taxon>Hyphomicrobiales</taxon>
        <taxon>Methylocystaceae</taxon>
        <taxon>Methylocystis</taxon>
    </lineage>
</organism>
<keyword evidence="3" id="KW-1185">Reference proteome</keyword>
<feature type="domain" description="Calcineurin-like phosphoesterase" evidence="1">
    <location>
        <begin position="25"/>
        <end position="124"/>
    </location>
</feature>
<dbReference type="InterPro" id="IPR026336">
    <property type="entry name" value="PdeM-like"/>
</dbReference>
<accession>A0A6B8M2J0</accession>
<dbReference type="PIRSF" id="PIRSF000887">
    <property type="entry name" value="Pesterase_MJ0037"/>
    <property type="match status" value="1"/>
</dbReference>
<dbReference type="GO" id="GO:0016787">
    <property type="term" value="F:hydrolase activity"/>
    <property type="evidence" value="ECO:0007669"/>
    <property type="project" value="UniProtKB-KW"/>
</dbReference>
<dbReference type="InterPro" id="IPR004843">
    <property type="entry name" value="Calcineurin-like_PHP"/>
</dbReference>
<dbReference type="Proteomes" id="UP000422569">
    <property type="component" value="Chromosome"/>
</dbReference>
<dbReference type="EC" id="3.1.-.-" evidence="2"/>
<keyword evidence="2" id="KW-0540">Nuclease</keyword>
<dbReference type="EMBL" id="CP044331">
    <property type="protein sequence ID" value="QGM96578.1"/>
    <property type="molecule type" value="Genomic_DNA"/>
</dbReference>
<dbReference type="GO" id="GO:0004519">
    <property type="term" value="F:endonuclease activity"/>
    <property type="evidence" value="ECO:0007669"/>
    <property type="project" value="UniProtKB-KW"/>
</dbReference>
<keyword evidence="2" id="KW-0436">Ligase</keyword>
<dbReference type="GO" id="GO:0016874">
    <property type="term" value="F:ligase activity"/>
    <property type="evidence" value="ECO:0007669"/>
    <property type="project" value="UniProtKB-KW"/>
</dbReference>
<proteinExistence type="predicted"/>
<dbReference type="RefSeq" id="WP_016920594.1">
    <property type="nucleotide sequence ID" value="NZ_CP044331.1"/>
</dbReference>
<dbReference type="Gene3D" id="3.60.21.10">
    <property type="match status" value="1"/>
</dbReference>
<evidence type="ECO:0000313" key="3">
    <source>
        <dbReference type="Proteomes" id="UP000422569"/>
    </source>
</evidence>
<dbReference type="PANTHER" id="PTHR39323">
    <property type="entry name" value="BLR1149 PROTEIN"/>
    <property type="match status" value="1"/>
</dbReference>
<name>A0A6B8M2J0_9HYPH</name>
<dbReference type="AlphaFoldDB" id="A0A6B8M2J0"/>
<reference evidence="2 3" key="1">
    <citation type="submission" date="2019-09" db="EMBL/GenBank/DDBJ databases">
        <title>Isolation and complete genome sequencing of Methylocystis species.</title>
        <authorList>
            <person name="Rumah B.L."/>
            <person name="Stead C.E."/>
            <person name="Stevens B.C."/>
            <person name="Minton N.P."/>
            <person name="Grosse-Honebrink A."/>
            <person name="Zhang Y."/>
        </authorList>
    </citation>
    <scope>NUCLEOTIDE SEQUENCE [LARGE SCALE GENOMIC DNA]</scope>
    <source>
        <strain evidence="2 3">BRCS2</strain>
    </source>
</reference>
<keyword evidence="2" id="KW-0378">Hydrolase</keyword>
<dbReference type="KEGG" id="mpar:F7D14_03150"/>
<dbReference type="PANTHER" id="PTHR39323:SF1">
    <property type="entry name" value="BLR1149 PROTEIN"/>
    <property type="match status" value="1"/>
</dbReference>
<dbReference type="SUPFAM" id="SSF56300">
    <property type="entry name" value="Metallo-dependent phosphatases"/>
    <property type="match status" value="1"/>
</dbReference>
<evidence type="ECO:0000259" key="1">
    <source>
        <dbReference type="Pfam" id="PF00149"/>
    </source>
</evidence>
<dbReference type="InterPro" id="IPR024173">
    <property type="entry name" value="Pesterase_MJ0037-like"/>
</dbReference>